<dbReference type="InterPro" id="IPR024607">
    <property type="entry name" value="Sulfatase_CS"/>
</dbReference>
<reference evidence="6" key="2">
    <citation type="submission" date="2024-10" db="UniProtKB">
        <authorList>
            <consortium name="EnsemblProtists"/>
        </authorList>
    </citation>
    <scope>IDENTIFICATION</scope>
</reference>
<dbReference type="Gene3D" id="3.40.720.10">
    <property type="entry name" value="Alkaline Phosphatase, subunit A"/>
    <property type="match status" value="2"/>
</dbReference>
<dbReference type="KEGG" id="ehx:EMIHUDRAFT_200969"/>
<dbReference type="PROSITE" id="PS00149">
    <property type="entry name" value="SULFATASE_2"/>
    <property type="match status" value="1"/>
</dbReference>
<dbReference type="AlphaFoldDB" id="A0A0D3KLY1"/>
<dbReference type="InterPro" id="IPR050738">
    <property type="entry name" value="Sulfatase"/>
</dbReference>
<dbReference type="InterPro" id="IPR000917">
    <property type="entry name" value="Sulfatase_N"/>
</dbReference>
<reference evidence="7" key="1">
    <citation type="journal article" date="2013" name="Nature">
        <title>Pan genome of the phytoplankton Emiliania underpins its global distribution.</title>
        <authorList>
            <person name="Read B.A."/>
            <person name="Kegel J."/>
            <person name="Klute M.J."/>
            <person name="Kuo A."/>
            <person name="Lefebvre S.C."/>
            <person name="Maumus F."/>
            <person name="Mayer C."/>
            <person name="Miller J."/>
            <person name="Monier A."/>
            <person name="Salamov A."/>
            <person name="Young J."/>
            <person name="Aguilar M."/>
            <person name="Claverie J.M."/>
            <person name="Frickenhaus S."/>
            <person name="Gonzalez K."/>
            <person name="Herman E.K."/>
            <person name="Lin Y.C."/>
            <person name="Napier J."/>
            <person name="Ogata H."/>
            <person name="Sarno A.F."/>
            <person name="Shmutz J."/>
            <person name="Schroeder D."/>
            <person name="de Vargas C."/>
            <person name="Verret F."/>
            <person name="von Dassow P."/>
            <person name="Valentin K."/>
            <person name="Van de Peer Y."/>
            <person name="Wheeler G."/>
            <person name="Dacks J.B."/>
            <person name="Delwiche C.F."/>
            <person name="Dyhrman S.T."/>
            <person name="Glockner G."/>
            <person name="John U."/>
            <person name="Richards T."/>
            <person name="Worden A.Z."/>
            <person name="Zhang X."/>
            <person name="Grigoriev I.V."/>
            <person name="Allen A.E."/>
            <person name="Bidle K."/>
            <person name="Borodovsky M."/>
            <person name="Bowler C."/>
            <person name="Brownlee C."/>
            <person name="Cock J.M."/>
            <person name="Elias M."/>
            <person name="Gladyshev V.N."/>
            <person name="Groth M."/>
            <person name="Guda C."/>
            <person name="Hadaegh A."/>
            <person name="Iglesias-Rodriguez M.D."/>
            <person name="Jenkins J."/>
            <person name="Jones B.M."/>
            <person name="Lawson T."/>
            <person name="Leese F."/>
            <person name="Lindquist E."/>
            <person name="Lobanov A."/>
            <person name="Lomsadze A."/>
            <person name="Malik S.B."/>
            <person name="Marsh M.E."/>
            <person name="Mackinder L."/>
            <person name="Mock T."/>
            <person name="Mueller-Roeber B."/>
            <person name="Pagarete A."/>
            <person name="Parker M."/>
            <person name="Probert I."/>
            <person name="Quesneville H."/>
            <person name="Raines C."/>
            <person name="Rensing S.A."/>
            <person name="Riano-Pachon D.M."/>
            <person name="Richier S."/>
            <person name="Rokitta S."/>
            <person name="Shiraiwa Y."/>
            <person name="Soanes D.M."/>
            <person name="van der Giezen M."/>
            <person name="Wahlund T.M."/>
            <person name="Williams B."/>
            <person name="Wilson W."/>
            <person name="Wolfe G."/>
            <person name="Wurch L.L."/>
        </authorList>
    </citation>
    <scope>NUCLEOTIDE SEQUENCE</scope>
</reference>
<evidence type="ECO:0000256" key="4">
    <source>
        <dbReference type="ARBA" id="ARBA00022837"/>
    </source>
</evidence>
<dbReference type="GeneID" id="17282036"/>
<feature type="domain" description="Sulfatase N-terminal" evidence="5">
    <location>
        <begin position="53"/>
        <end position="174"/>
    </location>
</feature>
<evidence type="ECO:0000256" key="3">
    <source>
        <dbReference type="ARBA" id="ARBA00022801"/>
    </source>
</evidence>
<dbReference type="SUPFAM" id="SSF53649">
    <property type="entry name" value="Alkaline phosphatase-like"/>
    <property type="match status" value="1"/>
</dbReference>
<keyword evidence="7" id="KW-1185">Reference proteome</keyword>
<protein>
    <recommendedName>
        <fullName evidence="5">Sulfatase N-terminal domain-containing protein</fullName>
    </recommendedName>
</protein>
<name>A0A0D3KLY1_EMIH1</name>
<dbReference type="Proteomes" id="UP000013827">
    <property type="component" value="Unassembled WGS sequence"/>
</dbReference>
<sequence>MEKTPRSDHQPPALVLYLLTDQQALWTVSGIYRLARRGGEASLSATADFGWREPPVATPHHDRLLREGAFFANFHVSGLWCVPSRGALMTSRSVSRLSRGEGGPGSGAEGSSSVIGGCLHARTPTMGAAFRAAGYATAYVGKWHLAAGCNSRAAEEAAAPEAMPRGTNGFDHTRHMLALGHYKTLVDVDEQGGRLPSLRRWQGGSCSRKPVRWLKRSRAPSPLSDTSIHLAASMDVPCGEGARAHYYTRAAARWAGRLIEESLLDARRSSAGGAGKRRLFLGGRYRDVVANYLGMVALIDEALGELSALALRVGNSTLTVVNSDHGEMLGAHAQMGKGTMYDGALRAPLLVHWPGRVAARRMVGEMACSLDVWPTLAGLIGLPALRPAATDGVDMHALLLPARRRRGVWARPDVRIIDAVSANAQFGTLGVATRRWWLSLEAPASVRQKYRLCKPGDARCTKTALGAHITTNGSRADASHRLRLEEMGAAGLCRLWDRAADPTQQTDLCARPEAAGVVRGLLRVLREHLEERLPGHPALTAHWKAFAQYATTYDSPDCLAGIPTDAAVEACYAGTDGAFGAVWGLRDEVVRAALDATVVESEYGSMPRGFIKSAPHPGFDPKLYPGDDVDVEAVGDLQYHTAPAFLSAFEYTAPDDEDLLWSLRFFNARLMRCGRQY</sequence>
<keyword evidence="3" id="KW-0378">Hydrolase</keyword>
<comment type="similarity">
    <text evidence="1">Belongs to the sulfatase family.</text>
</comment>
<accession>A0A0D3KLY1</accession>
<keyword evidence="2" id="KW-0479">Metal-binding</keyword>
<dbReference type="Pfam" id="PF00884">
    <property type="entry name" value="Sulfatase"/>
    <property type="match status" value="2"/>
</dbReference>
<dbReference type="GO" id="GO:0004065">
    <property type="term" value="F:arylsulfatase activity"/>
    <property type="evidence" value="ECO:0007669"/>
    <property type="project" value="TreeGrafter"/>
</dbReference>
<feature type="domain" description="Sulfatase N-terminal" evidence="5">
    <location>
        <begin position="278"/>
        <end position="381"/>
    </location>
</feature>
<dbReference type="PANTHER" id="PTHR42693">
    <property type="entry name" value="ARYLSULFATASE FAMILY MEMBER"/>
    <property type="match status" value="1"/>
</dbReference>
<dbReference type="InterPro" id="IPR017850">
    <property type="entry name" value="Alkaline_phosphatase_core_sf"/>
</dbReference>
<evidence type="ECO:0000256" key="1">
    <source>
        <dbReference type="ARBA" id="ARBA00008779"/>
    </source>
</evidence>
<evidence type="ECO:0000313" key="6">
    <source>
        <dbReference type="EnsemblProtists" id="EOD36766"/>
    </source>
</evidence>
<dbReference type="HOGENOM" id="CLU_406249_0_0_1"/>
<dbReference type="RefSeq" id="XP_005789195.1">
    <property type="nucleotide sequence ID" value="XM_005789138.1"/>
</dbReference>
<evidence type="ECO:0000313" key="7">
    <source>
        <dbReference type="Proteomes" id="UP000013827"/>
    </source>
</evidence>
<dbReference type="PaxDb" id="2903-EOD36766"/>
<evidence type="ECO:0000259" key="5">
    <source>
        <dbReference type="Pfam" id="PF00884"/>
    </source>
</evidence>
<dbReference type="eggNOG" id="KOG3867">
    <property type="taxonomic scope" value="Eukaryota"/>
</dbReference>
<dbReference type="PANTHER" id="PTHR42693:SF33">
    <property type="entry name" value="ARYLSULFATASE"/>
    <property type="match status" value="1"/>
</dbReference>
<keyword evidence="4" id="KW-0106">Calcium</keyword>
<proteinExistence type="inferred from homology"/>
<dbReference type="EnsemblProtists" id="EOD36766">
    <property type="protein sequence ID" value="EOD36766"/>
    <property type="gene ID" value="EMIHUDRAFT_200969"/>
</dbReference>
<dbReference type="GO" id="GO:0046872">
    <property type="term" value="F:metal ion binding"/>
    <property type="evidence" value="ECO:0007669"/>
    <property type="project" value="UniProtKB-KW"/>
</dbReference>
<organism evidence="6 7">
    <name type="scientific">Emiliania huxleyi (strain CCMP1516)</name>
    <dbReference type="NCBI Taxonomy" id="280463"/>
    <lineage>
        <taxon>Eukaryota</taxon>
        <taxon>Haptista</taxon>
        <taxon>Haptophyta</taxon>
        <taxon>Prymnesiophyceae</taxon>
        <taxon>Isochrysidales</taxon>
        <taxon>Noelaerhabdaceae</taxon>
        <taxon>Emiliania</taxon>
    </lineage>
</organism>
<evidence type="ECO:0000256" key="2">
    <source>
        <dbReference type="ARBA" id="ARBA00022723"/>
    </source>
</evidence>